<protein>
    <submittedName>
        <fullName evidence="1">Uncharacterized protein</fullName>
    </submittedName>
</protein>
<dbReference type="EMBL" id="LYND01000055">
    <property type="protein sequence ID" value="ODA10725.1"/>
    <property type="molecule type" value="Genomic_DNA"/>
</dbReference>
<dbReference type="Proteomes" id="UP000094974">
    <property type="component" value="Unassembled WGS sequence"/>
</dbReference>
<evidence type="ECO:0000313" key="2">
    <source>
        <dbReference type="Proteomes" id="UP000094974"/>
    </source>
</evidence>
<comment type="caution">
    <text evidence="1">The sequence shown here is derived from an EMBL/GenBank/DDBJ whole genome shotgun (WGS) entry which is preliminary data.</text>
</comment>
<name>A0ABX2ZGH0_PAEPO</name>
<organism evidence="1 2">
    <name type="scientific">Paenibacillus polymyxa</name>
    <name type="common">Bacillus polymyxa</name>
    <dbReference type="NCBI Taxonomy" id="1406"/>
    <lineage>
        <taxon>Bacteria</taxon>
        <taxon>Bacillati</taxon>
        <taxon>Bacillota</taxon>
        <taxon>Bacilli</taxon>
        <taxon>Bacillales</taxon>
        <taxon>Paenibacillaceae</taxon>
        <taxon>Paenibacillus</taxon>
    </lineage>
</organism>
<proteinExistence type="predicted"/>
<dbReference type="RefSeq" id="WP_023987094.1">
    <property type="nucleotide sequence ID" value="NZ_LYND01000055.1"/>
</dbReference>
<keyword evidence="2" id="KW-1185">Reference proteome</keyword>
<evidence type="ECO:0000313" key="1">
    <source>
        <dbReference type="EMBL" id="ODA10725.1"/>
    </source>
</evidence>
<gene>
    <name evidence="1" type="ORF">A7312_22965</name>
</gene>
<accession>A0ABX2ZGH0</accession>
<reference evidence="2" key="1">
    <citation type="submission" date="2016-05" db="EMBL/GenBank/DDBJ databases">
        <title>Whole genome shotgun sequencing of cultured foodborne pathogen.</title>
        <authorList>
            <person name="Zheng J."/>
            <person name="Timme R."/>
            <person name="Allard M."/>
            <person name="Strain E."/>
            <person name="Luo Y."/>
            <person name="Brown E."/>
        </authorList>
    </citation>
    <scope>NUCLEOTIDE SEQUENCE [LARGE SCALE GENOMIC DNA]</scope>
    <source>
        <strain evidence="2">CFSAN034343</strain>
    </source>
</reference>
<sequence>MNAAVAIIKGHFPPAGFDFKYLVKLSDSEHIMQQANNVSFDRMFLDLRVKWGIMDIITMLMRELFSRHRYGLQDSDDTGQIRDLSLK</sequence>